<dbReference type="AlphaFoldDB" id="A0A5B7HUC0"/>
<evidence type="ECO:0000313" key="2">
    <source>
        <dbReference type="Proteomes" id="UP000324222"/>
    </source>
</evidence>
<organism evidence="1 2">
    <name type="scientific">Portunus trituberculatus</name>
    <name type="common">Swimming crab</name>
    <name type="synonym">Neptunus trituberculatus</name>
    <dbReference type="NCBI Taxonomy" id="210409"/>
    <lineage>
        <taxon>Eukaryota</taxon>
        <taxon>Metazoa</taxon>
        <taxon>Ecdysozoa</taxon>
        <taxon>Arthropoda</taxon>
        <taxon>Crustacea</taxon>
        <taxon>Multicrustacea</taxon>
        <taxon>Malacostraca</taxon>
        <taxon>Eumalacostraca</taxon>
        <taxon>Eucarida</taxon>
        <taxon>Decapoda</taxon>
        <taxon>Pleocyemata</taxon>
        <taxon>Brachyura</taxon>
        <taxon>Eubrachyura</taxon>
        <taxon>Portunoidea</taxon>
        <taxon>Portunidae</taxon>
        <taxon>Portuninae</taxon>
        <taxon>Portunus</taxon>
    </lineage>
</organism>
<protein>
    <submittedName>
        <fullName evidence="1">Uncharacterized protein</fullName>
    </submittedName>
</protein>
<accession>A0A5B7HUC0</accession>
<keyword evidence="2" id="KW-1185">Reference proteome</keyword>
<evidence type="ECO:0000313" key="1">
    <source>
        <dbReference type="EMBL" id="MPC74982.1"/>
    </source>
</evidence>
<dbReference type="EMBL" id="VSRR010040122">
    <property type="protein sequence ID" value="MPC74982.1"/>
    <property type="molecule type" value="Genomic_DNA"/>
</dbReference>
<sequence length="86" mass="8825">MRIASHVLSGQSGSFESVVVKHVWLGGSGVGEGMTVSGYGILAGKGLEVTQRNVGLSRGVRQRLVMVASEAFTGVVAGGSEALRHT</sequence>
<proteinExistence type="predicted"/>
<reference evidence="1 2" key="1">
    <citation type="submission" date="2019-05" db="EMBL/GenBank/DDBJ databases">
        <title>Another draft genome of Portunus trituberculatus and its Hox gene families provides insights of decapod evolution.</title>
        <authorList>
            <person name="Jeong J.-H."/>
            <person name="Song I."/>
            <person name="Kim S."/>
            <person name="Choi T."/>
            <person name="Kim D."/>
            <person name="Ryu S."/>
            <person name="Kim W."/>
        </authorList>
    </citation>
    <scope>NUCLEOTIDE SEQUENCE [LARGE SCALE GENOMIC DNA]</scope>
    <source>
        <tissue evidence="1">Muscle</tissue>
    </source>
</reference>
<comment type="caution">
    <text evidence="1">The sequence shown here is derived from an EMBL/GenBank/DDBJ whole genome shotgun (WGS) entry which is preliminary data.</text>
</comment>
<dbReference type="Proteomes" id="UP000324222">
    <property type="component" value="Unassembled WGS sequence"/>
</dbReference>
<gene>
    <name evidence="1" type="ORF">E2C01_069365</name>
</gene>
<name>A0A5B7HUC0_PORTR</name>